<evidence type="ECO:0000259" key="2">
    <source>
        <dbReference type="Pfam" id="PF21180"/>
    </source>
</evidence>
<dbReference type="FunCoup" id="A0A0D1CM04">
    <property type="interactions" value="75"/>
</dbReference>
<dbReference type="GO" id="GO:0003677">
    <property type="term" value="F:DNA binding"/>
    <property type="evidence" value="ECO:0000318"/>
    <property type="project" value="GO_Central"/>
</dbReference>
<dbReference type="PRINTS" id="PR01550">
    <property type="entry name" value="TOP6AFAMILY"/>
</dbReference>
<dbReference type="GeneID" id="23566457"/>
<dbReference type="GO" id="GO:0003918">
    <property type="term" value="F:DNA topoisomerase type II (double strand cut, ATP-hydrolyzing) activity"/>
    <property type="evidence" value="ECO:0007669"/>
    <property type="project" value="InterPro"/>
</dbReference>
<dbReference type="SUPFAM" id="SSF56726">
    <property type="entry name" value="DNA topoisomerase IV, alpha subunit"/>
    <property type="match status" value="1"/>
</dbReference>
<dbReference type="GO" id="GO:0000228">
    <property type="term" value="C:nuclear chromosome"/>
    <property type="evidence" value="ECO:0000318"/>
    <property type="project" value="GO_Central"/>
</dbReference>
<dbReference type="EMBL" id="CM003151">
    <property type="protein sequence ID" value="KIS67768.1"/>
    <property type="molecule type" value="Genomic_DNA"/>
</dbReference>
<dbReference type="Proteomes" id="UP000000561">
    <property type="component" value="Chromosome 12"/>
</dbReference>
<dbReference type="VEuPathDB" id="FungiDB:UMAG_10420"/>
<keyword evidence="4" id="KW-1185">Reference proteome</keyword>
<dbReference type="PANTHER" id="PTHR10848">
    <property type="entry name" value="MEIOTIC RECOMBINATION PROTEIN SPO11"/>
    <property type="match status" value="1"/>
</dbReference>
<accession>A0A0D1CM04</accession>
<protein>
    <recommendedName>
        <fullName evidence="2">Topoisomerase 6 subunit A/Spo11 TOPRIM domain-containing protein</fullName>
    </recommendedName>
</protein>
<dbReference type="PANTHER" id="PTHR10848:SF0">
    <property type="entry name" value="MEIOTIC RECOMBINATION PROTEIN SPO11"/>
    <property type="match status" value="1"/>
</dbReference>
<dbReference type="GO" id="GO:0042138">
    <property type="term" value="P:meiotic DNA double-strand break formation"/>
    <property type="evidence" value="ECO:0000318"/>
    <property type="project" value="GO_Central"/>
</dbReference>
<dbReference type="InParanoid" id="A0A0D1CM04"/>
<dbReference type="InterPro" id="IPR034136">
    <property type="entry name" value="TOPRIM_Topo6A/Spo11"/>
</dbReference>
<evidence type="ECO:0000313" key="3">
    <source>
        <dbReference type="EMBL" id="KIS67768.1"/>
    </source>
</evidence>
<dbReference type="InterPro" id="IPR002815">
    <property type="entry name" value="Spo11/TopoVI_A"/>
</dbReference>
<dbReference type="Gene3D" id="3.40.1360.10">
    <property type="match status" value="1"/>
</dbReference>
<dbReference type="RefSeq" id="XP_011390772.1">
    <property type="nucleotide sequence ID" value="XM_011392470.1"/>
</dbReference>
<organism evidence="3 4">
    <name type="scientific">Mycosarcoma maydis</name>
    <name type="common">Corn smut fungus</name>
    <name type="synonym">Ustilago maydis</name>
    <dbReference type="NCBI Taxonomy" id="5270"/>
    <lineage>
        <taxon>Eukaryota</taxon>
        <taxon>Fungi</taxon>
        <taxon>Dikarya</taxon>
        <taxon>Basidiomycota</taxon>
        <taxon>Ustilaginomycotina</taxon>
        <taxon>Ustilaginomycetes</taxon>
        <taxon>Ustilaginales</taxon>
        <taxon>Ustilaginaceae</taxon>
        <taxon>Mycosarcoma</taxon>
    </lineage>
</organism>
<dbReference type="KEGG" id="uma:UMAG_10420"/>
<evidence type="ECO:0000256" key="1">
    <source>
        <dbReference type="SAM" id="MobiDB-lite"/>
    </source>
</evidence>
<dbReference type="STRING" id="237631.A0A0D1CM04"/>
<name>A0A0D1CM04_MYCMD</name>
<dbReference type="GO" id="GO:0007131">
    <property type="term" value="P:reciprocal meiotic recombination"/>
    <property type="evidence" value="ECO:0000318"/>
    <property type="project" value="GO_Central"/>
</dbReference>
<feature type="region of interest" description="Disordered" evidence="1">
    <location>
        <begin position="30"/>
        <end position="53"/>
    </location>
</feature>
<dbReference type="Pfam" id="PF21180">
    <property type="entry name" value="TOP6A-Spo11_Toprim"/>
    <property type="match status" value="1"/>
</dbReference>
<dbReference type="AlphaFoldDB" id="A0A0D1CM04"/>
<gene>
    <name evidence="3" type="ORF">UMAG_10420</name>
</gene>
<dbReference type="OrthoDB" id="5377392at2759"/>
<dbReference type="GO" id="GO:0000706">
    <property type="term" value="P:meiotic DNA double-strand break processing"/>
    <property type="evidence" value="ECO:0000318"/>
    <property type="project" value="GO_Central"/>
</dbReference>
<dbReference type="InterPro" id="IPR036078">
    <property type="entry name" value="Spo11/TopoVI_A_sf"/>
</dbReference>
<feature type="domain" description="Topoisomerase 6 subunit A/Spo11 TOPRIM" evidence="2">
    <location>
        <begin position="195"/>
        <end position="364"/>
    </location>
</feature>
<reference evidence="3 4" key="1">
    <citation type="journal article" date="2006" name="Nature">
        <title>Insights from the genome of the biotrophic fungal plant pathogen Ustilago maydis.</title>
        <authorList>
            <person name="Kamper J."/>
            <person name="Kahmann R."/>
            <person name="Bolker M."/>
            <person name="Ma L.J."/>
            <person name="Brefort T."/>
            <person name="Saville B.J."/>
            <person name="Banuett F."/>
            <person name="Kronstad J.W."/>
            <person name="Gold S.E."/>
            <person name="Muller O."/>
            <person name="Perlin M.H."/>
            <person name="Wosten H.A."/>
            <person name="de Vries R."/>
            <person name="Ruiz-Herrera J."/>
            <person name="Reynaga-Pena C.G."/>
            <person name="Snetselaar K."/>
            <person name="McCann M."/>
            <person name="Perez-Martin J."/>
            <person name="Feldbrugge M."/>
            <person name="Basse C.W."/>
            <person name="Steinberg G."/>
            <person name="Ibeas J.I."/>
            <person name="Holloman W."/>
            <person name="Guzman P."/>
            <person name="Farman M."/>
            <person name="Stajich J.E."/>
            <person name="Sentandreu R."/>
            <person name="Gonzalez-Prieto J.M."/>
            <person name="Kennell J.C."/>
            <person name="Molina L."/>
            <person name="Schirawski J."/>
            <person name="Mendoza-Mendoza A."/>
            <person name="Greilinger D."/>
            <person name="Munch K."/>
            <person name="Rossel N."/>
            <person name="Scherer M."/>
            <person name="Vranes M."/>
            <person name="Ladendorf O."/>
            <person name="Vincon V."/>
            <person name="Fuchs U."/>
            <person name="Sandrock B."/>
            <person name="Meng S."/>
            <person name="Ho E.C."/>
            <person name="Cahill M.J."/>
            <person name="Boyce K.J."/>
            <person name="Klose J."/>
            <person name="Klosterman S.J."/>
            <person name="Deelstra H.J."/>
            <person name="Ortiz-Castellanos L."/>
            <person name="Li W."/>
            <person name="Sanchez-Alonso P."/>
            <person name="Schreier P.H."/>
            <person name="Hauser-Hahn I."/>
            <person name="Vaupel M."/>
            <person name="Koopmann E."/>
            <person name="Friedrich G."/>
            <person name="Voss H."/>
            <person name="Schluter T."/>
            <person name="Margolis J."/>
            <person name="Platt D."/>
            <person name="Swimmer C."/>
            <person name="Gnirke A."/>
            <person name="Chen F."/>
            <person name="Vysotskaia V."/>
            <person name="Mannhaupt G."/>
            <person name="Guldener U."/>
            <person name="Munsterkotter M."/>
            <person name="Haase D."/>
            <person name="Oesterheld M."/>
            <person name="Mewes H.W."/>
            <person name="Mauceli E.W."/>
            <person name="DeCaprio D."/>
            <person name="Wade C.M."/>
            <person name="Butler J."/>
            <person name="Young S."/>
            <person name="Jaffe D.B."/>
            <person name="Calvo S."/>
            <person name="Nusbaum C."/>
            <person name="Galagan J."/>
            <person name="Birren B.W."/>
        </authorList>
    </citation>
    <scope>NUCLEOTIDE SEQUENCE [LARGE SCALE GENOMIC DNA]</scope>
    <source>
        <strain evidence="4">DSM 14603 / FGSC 9021 / UM521</strain>
    </source>
</reference>
<proteinExistence type="predicted"/>
<evidence type="ECO:0000313" key="4">
    <source>
        <dbReference type="Proteomes" id="UP000000561"/>
    </source>
</evidence>
<sequence>MTRTSIAILARIDELILDLVRQLAAQATSLHSCPADGRSDQEEKRQTKRPKKTQLRLCTFAAPTRIDTKTEYPSQAENQAVYDDRGQSNISFPTKGVVGMRRFDLFPSQQASNRIIDQVVTLLGCRDRLELGIVASPRGIISGSLRLIPPFASPEQVVECKLRQTTIIPTEISIDTGWAIEMHCSGREANVEHLVIVVEKEAVFKALLQHGPSPEHENCRGIQWNNVILLTAKGYPDHATRSLVQLLDQHTCWRCRGAVKMVGLFDADPYGVDIHRQFQLHTPVRGIEWLGVDLADFLPTSAAESEESSSVATAALVPLRNDERLIAARLLRGSGDSKADLESRARLTGMLLSGYKVEIEAAYGFSSAKPLGEAVNRSGLVGYIENKLQLRAE</sequence>